<dbReference type="PANTHER" id="PTHR47947:SF25">
    <property type="entry name" value="DIMETHYLNONATRIENE SYNTHASE"/>
    <property type="match status" value="1"/>
</dbReference>
<feature type="compositionally biased region" description="Basic residues" evidence="7">
    <location>
        <begin position="1"/>
        <end position="17"/>
    </location>
</feature>
<evidence type="ECO:0000256" key="2">
    <source>
        <dbReference type="ARBA" id="ARBA00022723"/>
    </source>
</evidence>
<evidence type="ECO:0000256" key="7">
    <source>
        <dbReference type="SAM" id="MobiDB-lite"/>
    </source>
</evidence>
<dbReference type="STRING" id="981085.W9T1M5"/>
<accession>W9T1M5</accession>
<dbReference type="SUPFAM" id="SSF48264">
    <property type="entry name" value="Cytochrome P450"/>
    <property type="match status" value="1"/>
</dbReference>
<gene>
    <name evidence="8" type="ORF">L484_000963</name>
</gene>
<evidence type="ECO:0000256" key="6">
    <source>
        <dbReference type="PIRSR" id="PIRSR602401-1"/>
    </source>
</evidence>
<evidence type="ECO:0000256" key="1">
    <source>
        <dbReference type="ARBA" id="ARBA00022617"/>
    </source>
</evidence>
<dbReference type="InterPro" id="IPR002401">
    <property type="entry name" value="Cyt_P450_E_grp-I"/>
</dbReference>
<reference evidence="9" key="1">
    <citation type="submission" date="2013-01" db="EMBL/GenBank/DDBJ databases">
        <title>Draft Genome Sequence of a Mulberry Tree, Morus notabilis C.K. Schneid.</title>
        <authorList>
            <person name="He N."/>
            <person name="Zhao S."/>
        </authorList>
    </citation>
    <scope>NUCLEOTIDE SEQUENCE</scope>
</reference>
<keyword evidence="3" id="KW-0560">Oxidoreductase</keyword>
<keyword evidence="4 6" id="KW-0408">Iron</keyword>
<evidence type="ECO:0000256" key="4">
    <source>
        <dbReference type="ARBA" id="ARBA00023004"/>
    </source>
</evidence>
<sequence length="454" mass="52934">MVHHKRKTLRQPPKHSHREGQYWRDVRKRPHFSFSPDSGHWLDSLKHVRVSEIDSFIKGLHQLCATKNNHPPDHHHHHHQRAVRATDVKHKRFATGTNGEEAGEGRRLKKAIKEALYLSAVFVWSDWIPWPECLDVHGHVSSMKRTFKEIDLLLGKWLEEHRQARDNHDHEREYLIDAMLSSIEEDDALLSSYSRDTIIKAEALFSHTGVLHRSTGLHWPDRSTCSVDRIAHHRLTGGVALLYHRPTGVHEETLRLYPPGPITGPREATEDCHVGSHHIPKGTRLIVNIWKLHRDPRMWPDPTEFRPERFMTTNADLNYKGQNFEDIPFSWGRRSCQGMTFGTLVVQLVLARLVQEFDMKDWETSGNIWVKDWELPCQSSTRLKFSSLLAFLRGSMNSFELCRILTPSYVQSIWLNIYIALGFSKFKMNHLLSLHYCMSHLVLWCNMLFTMTSL</sequence>
<name>W9T1M5_9ROSA</name>
<keyword evidence="1 6" id="KW-0349">Heme</keyword>
<dbReference type="GO" id="GO:0020037">
    <property type="term" value="F:heme binding"/>
    <property type="evidence" value="ECO:0007669"/>
    <property type="project" value="InterPro"/>
</dbReference>
<evidence type="ECO:0000256" key="5">
    <source>
        <dbReference type="ARBA" id="ARBA00023033"/>
    </source>
</evidence>
<dbReference type="Proteomes" id="UP000030645">
    <property type="component" value="Unassembled WGS sequence"/>
</dbReference>
<keyword evidence="2 6" id="KW-0479">Metal-binding</keyword>
<dbReference type="Pfam" id="PF00067">
    <property type="entry name" value="p450"/>
    <property type="match status" value="1"/>
</dbReference>
<dbReference type="GO" id="GO:0005506">
    <property type="term" value="F:iron ion binding"/>
    <property type="evidence" value="ECO:0007669"/>
    <property type="project" value="InterPro"/>
</dbReference>
<dbReference type="GO" id="GO:0004497">
    <property type="term" value="F:monooxygenase activity"/>
    <property type="evidence" value="ECO:0007669"/>
    <property type="project" value="UniProtKB-KW"/>
</dbReference>
<comment type="cofactor">
    <cofactor evidence="6">
        <name>heme</name>
        <dbReference type="ChEBI" id="CHEBI:30413"/>
    </cofactor>
</comment>
<dbReference type="InterPro" id="IPR050651">
    <property type="entry name" value="Plant_Cytochrome_P450_Monoox"/>
</dbReference>
<dbReference type="AlphaFoldDB" id="W9T1M5"/>
<keyword evidence="9" id="KW-1185">Reference proteome</keyword>
<feature type="binding site" description="axial binding residue" evidence="6">
    <location>
        <position position="336"/>
    </location>
    <ligand>
        <name>heme</name>
        <dbReference type="ChEBI" id="CHEBI:30413"/>
    </ligand>
    <ligandPart>
        <name>Fe</name>
        <dbReference type="ChEBI" id="CHEBI:18248"/>
    </ligandPart>
</feature>
<dbReference type="Gene3D" id="1.10.630.10">
    <property type="entry name" value="Cytochrome P450"/>
    <property type="match status" value="2"/>
</dbReference>
<keyword evidence="5" id="KW-0503">Monooxygenase</keyword>
<protein>
    <submittedName>
        <fullName evidence="8">Cytochrome P450 82A3</fullName>
    </submittedName>
</protein>
<dbReference type="PRINTS" id="PR00463">
    <property type="entry name" value="EP450I"/>
</dbReference>
<evidence type="ECO:0000313" key="9">
    <source>
        <dbReference type="Proteomes" id="UP000030645"/>
    </source>
</evidence>
<dbReference type="EMBL" id="KE620374">
    <property type="protein sequence ID" value="EXC36848.1"/>
    <property type="molecule type" value="Genomic_DNA"/>
</dbReference>
<proteinExistence type="predicted"/>
<dbReference type="InterPro" id="IPR001128">
    <property type="entry name" value="Cyt_P450"/>
</dbReference>
<dbReference type="GO" id="GO:0046246">
    <property type="term" value="P:terpene biosynthetic process"/>
    <property type="evidence" value="ECO:0007669"/>
    <property type="project" value="TreeGrafter"/>
</dbReference>
<evidence type="ECO:0000256" key="3">
    <source>
        <dbReference type="ARBA" id="ARBA00023002"/>
    </source>
</evidence>
<evidence type="ECO:0000313" key="8">
    <source>
        <dbReference type="EMBL" id="EXC36848.1"/>
    </source>
</evidence>
<organism evidence="8 9">
    <name type="scientific">Morus notabilis</name>
    <dbReference type="NCBI Taxonomy" id="981085"/>
    <lineage>
        <taxon>Eukaryota</taxon>
        <taxon>Viridiplantae</taxon>
        <taxon>Streptophyta</taxon>
        <taxon>Embryophyta</taxon>
        <taxon>Tracheophyta</taxon>
        <taxon>Spermatophyta</taxon>
        <taxon>Magnoliopsida</taxon>
        <taxon>eudicotyledons</taxon>
        <taxon>Gunneridae</taxon>
        <taxon>Pentapetalae</taxon>
        <taxon>rosids</taxon>
        <taxon>fabids</taxon>
        <taxon>Rosales</taxon>
        <taxon>Moraceae</taxon>
        <taxon>Moreae</taxon>
        <taxon>Morus</taxon>
    </lineage>
</organism>
<feature type="region of interest" description="Disordered" evidence="7">
    <location>
        <begin position="1"/>
        <end position="21"/>
    </location>
</feature>
<dbReference type="InterPro" id="IPR036396">
    <property type="entry name" value="Cyt_P450_sf"/>
</dbReference>
<dbReference type="PANTHER" id="PTHR47947">
    <property type="entry name" value="CYTOCHROME P450 82C3-RELATED"/>
    <property type="match status" value="1"/>
</dbReference>
<dbReference type="eggNOG" id="KOG0156">
    <property type="taxonomic scope" value="Eukaryota"/>
</dbReference>
<dbReference type="GO" id="GO:0016705">
    <property type="term" value="F:oxidoreductase activity, acting on paired donors, with incorporation or reduction of molecular oxygen"/>
    <property type="evidence" value="ECO:0007669"/>
    <property type="project" value="InterPro"/>
</dbReference>